<organism evidence="2 3">
    <name type="scientific">Kipferlia bialata</name>
    <dbReference type="NCBI Taxonomy" id="797122"/>
    <lineage>
        <taxon>Eukaryota</taxon>
        <taxon>Metamonada</taxon>
        <taxon>Carpediemonas-like organisms</taxon>
        <taxon>Kipferlia</taxon>
    </lineage>
</organism>
<reference evidence="2 3" key="1">
    <citation type="journal article" date="2018" name="PLoS ONE">
        <title>The draft genome of Kipferlia bialata reveals reductive genome evolution in fornicate parasites.</title>
        <authorList>
            <person name="Tanifuji G."/>
            <person name="Takabayashi S."/>
            <person name="Kume K."/>
            <person name="Takagi M."/>
            <person name="Nakayama T."/>
            <person name="Kamikawa R."/>
            <person name="Inagaki Y."/>
            <person name="Hashimoto T."/>
        </authorList>
    </citation>
    <scope>NUCLEOTIDE SEQUENCE [LARGE SCALE GENOMIC DNA]</scope>
    <source>
        <strain evidence="2">NY0173</strain>
    </source>
</reference>
<feature type="compositionally biased region" description="Low complexity" evidence="1">
    <location>
        <begin position="162"/>
        <end position="182"/>
    </location>
</feature>
<evidence type="ECO:0000313" key="2">
    <source>
        <dbReference type="EMBL" id="GCA62482.1"/>
    </source>
</evidence>
<accession>A0A391P1L8</accession>
<dbReference type="Proteomes" id="UP000265618">
    <property type="component" value="Unassembled WGS sequence"/>
</dbReference>
<dbReference type="AlphaFoldDB" id="A0A391P1L8"/>
<name>A0A391P1L8_9EUKA</name>
<feature type="region of interest" description="Disordered" evidence="1">
    <location>
        <begin position="159"/>
        <end position="182"/>
    </location>
</feature>
<evidence type="ECO:0000313" key="3">
    <source>
        <dbReference type="Proteomes" id="UP000265618"/>
    </source>
</evidence>
<gene>
    <name evidence="2" type="ORF">KIPB_003841</name>
</gene>
<sequence>MADHVQGHRDREGRGVEGIFDTIVESIGEEESVTTLLETSFQVEISDTHNTAERRVAVRQHMLSTLLAGLACGARIHGTQRVVPFTPAFRLSKRMYSRSSYSDQMRARVVRRVMRRCNRMWEREVLSGAPHFVGVERATVHYLLSAPLVYMGMKKRDDGHASDSSVSSSSGPSSSSTSVVHL</sequence>
<keyword evidence="3" id="KW-1185">Reference proteome</keyword>
<protein>
    <submittedName>
        <fullName evidence="2">Uncharacterized protein</fullName>
    </submittedName>
</protein>
<proteinExistence type="predicted"/>
<evidence type="ECO:0000256" key="1">
    <source>
        <dbReference type="SAM" id="MobiDB-lite"/>
    </source>
</evidence>
<dbReference type="EMBL" id="BDIP01000773">
    <property type="protein sequence ID" value="GCA62482.1"/>
    <property type="molecule type" value="Genomic_DNA"/>
</dbReference>
<comment type="caution">
    <text evidence="2">The sequence shown here is derived from an EMBL/GenBank/DDBJ whole genome shotgun (WGS) entry which is preliminary data.</text>
</comment>